<accession>A0A9D4ZNS0</accession>
<comment type="caution">
    <text evidence="1">The sequence shown here is derived from an EMBL/GenBank/DDBJ whole genome shotgun (WGS) entry which is preliminary data.</text>
</comment>
<evidence type="ECO:0000313" key="2">
    <source>
        <dbReference type="Proteomes" id="UP000886520"/>
    </source>
</evidence>
<proteinExistence type="predicted"/>
<dbReference type="Proteomes" id="UP000886520">
    <property type="component" value="Chromosome 4"/>
</dbReference>
<reference evidence="1" key="1">
    <citation type="submission" date="2021-01" db="EMBL/GenBank/DDBJ databases">
        <title>Adiantum capillus-veneris genome.</title>
        <authorList>
            <person name="Fang Y."/>
            <person name="Liao Q."/>
        </authorList>
    </citation>
    <scope>NUCLEOTIDE SEQUENCE</scope>
    <source>
        <strain evidence="1">H3</strain>
        <tissue evidence="1">Leaf</tissue>
    </source>
</reference>
<organism evidence="1 2">
    <name type="scientific">Adiantum capillus-veneris</name>
    <name type="common">Maidenhair fern</name>
    <dbReference type="NCBI Taxonomy" id="13818"/>
    <lineage>
        <taxon>Eukaryota</taxon>
        <taxon>Viridiplantae</taxon>
        <taxon>Streptophyta</taxon>
        <taxon>Embryophyta</taxon>
        <taxon>Tracheophyta</taxon>
        <taxon>Polypodiopsida</taxon>
        <taxon>Polypodiidae</taxon>
        <taxon>Polypodiales</taxon>
        <taxon>Pteridineae</taxon>
        <taxon>Pteridaceae</taxon>
        <taxon>Vittarioideae</taxon>
        <taxon>Adiantum</taxon>
    </lineage>
</organism>
<name>A0A9D4ZNS0_ADICA</name>
<dbReference type="AlphaFoldDB" id="A0A9D4ZNS0"/>
<gene>
    <name evidence="1" type="ORF">GOP47_0003665</name>
</gene>
<protein>
    <submittedName>
        <fullName evidence="1">Uncharacterized protein</fullName>
    </submittedName>
</protein>
<dbReference type="OrthoDB" id="189024at2759"/>
<keyword evidence="2" id="KW-1185">Reference proteome</keyword>
<sequence length="327" mass="36325">MALRTSPSPFTLIAECHSVTSSFPLFRSRSRSQLSAPKWNLFPRRQRRDRACAAAVRAADDGTTEKDVQTAKKLKLKEELLMAVEEAKDGLDERCLAAVAALEQLRQVPDISAVPHLVRGRLVGLKANFKENRVDGKTRYLGFQGAPTTLGATTFNALKPSDLKINLYTGQQHVGMDSPDSYVLFVDVDVVNPLANHPLTAQIANRARFTISGPHSMDIEFISVDIKPKFPVKDLDAWLQIFKEANPAMDEHGFVSGPQRWCFYPQASRTPSVTEVWSIAARARDLFCPLHEGQSIWQWMGLLDTFPESASPLLRNVYGAAVLIHNG</sequence>
<dbReference type="EMBL" id="JABFUD020000004">
    <property type="protein sequence ID" value="KAI5080482.1"/>
    <property type="molecule type" value="Genomic_DNA"/>
</dbReference>
<evidence type="ECO:0000313" key="1">
    <source>
        <dbReference type="EMBL" id="KAI5080482.1"/>
    </source>
</evidence>